<name>A0ABP5JQ07_9ACTN</name>
<dbReference type="Proteomes" id="UP001501020">
    <property type="component" value="Unassembled WGS sequence"/>
</dbReference>
<feature type="domain" description="Methyltransferase type 11" evidence="1">
    <location>
        <begin position="81"/>
        <end position="174"/>
    </location>
</feature>
<organism evidence="2 3">
    <name type="scientific">Actinomadura napierensis</name>
    <dbReference type="NCBI Taxonomy" id="267854"/>
    <lineage>
        <taxon>Bacteria</taxon>
        <taxon>Bacillati</taxon>
        <taxon>Actinomycetota</taxon>
        <taxon>Actinomycetes</taxon>
        <taxon>Streptosporangiales</taxon>
        <taxon>Thermomonosporaceae</taxon>
        <taxon>Actinomadura</taxon>
    </lineage>
</organism>
<proteinExistence type="predicted"/>
<sequence length="245" mass="27207">MRRRILQRPQPIASTVDLPIGGILNEERHMSDTTTLPAPSPNPVRGRLNSVFFALMAGYINQRLAGHKREIFPRTGGVVAEIGAGNGPNLRFLPPKTTVHAIEPNPYFHRRLERTAAVHGIDLTIHSVPGEAIDLDDASVDTVICTWVLCTVQDPAQVLREIHRILRPGGRLAFIEHVAAPHGTVRRIQRLVRRPWQWAFEGCHTDRDTAAAIHAAGFVSVKITEFQFRSSFVPVRTQIAGLAVR</sequence>
<dbReference type="InterPro" id="IPR013216">
    <property type="entry name" value="Methyltransf_11"/>
</dbReference>
<gene>
    <name evidence="2" type="ORF">GCM10009727_06340</name>
</gene>
<protein>
    <recommendedName>
        <fullName evidence="1">Methyltransferase type 11 domain-containing protein</fullName>
    </recommendedName>
</protein>
<dbReference type="CDD" id="cd02440">
    <property type="entry name" value="AdoMet_MTases"/>
    <property type="match status" value="1"/>
</dbReference>
<accession>A0ABP5JQ07</accession>
<dbReference type="InterPro" id="IPR029063">
    <property type="entry name" value="SAM-dependent_MTases_sf"/>
</dbReference>
<dbReference type="EMBL" id="BAAAMR010000003">
    <property type="protein sequence ID" value="GAA2121112.1"/>
    <property type="molecule type" value="Genomic_DNA"/>
</dbReference>
<dbReference type="PANTHER" id="PTHR45036:SF1">
    <property type="entry name" value="METHYLTRANSFERASE LIKE 7A"/>
    <property type="match status" value="1"/>
</dbReference>
<dbReference type="Pfam" id="PF08241">
    <property type="entry name" value="Methyltransf_11"/>
    <property type="match status" value="1"/>
</dbReference>
<dbReference type="PANTHER" id="PTHR45036">
    <property type="entry name" value="METHYLTRANSFERASE LIKE 7B"/>
    <property type="match status" value="1"/>
</dbReference>
<evidence type="ECO:0000313" key="3">
    <source>
        <dbReference type="Proteomes" id="UP001501020"/>
    </source>
</evidence>
<evidence type="ECO:0000313" key="2">
    <source>
        <dbReference type="EMBL" id="GAA2121112.1"/>
    </source>
</evidence>
<evidence type="ECO:0000259" key="1">
    <source>
        <dbReference type="Pfam" id="PF08241"/>
    </source>
</evidence>
<dbReference type="Gene3D" id="3.40.50.150">
    <property type="entry name" value="Vaccinia Virus protein VP39"/>
    <property type="match status" value="1"/>
</dbReference>
<comment type="caution">
    <text evidence="2">The sequence shown here is derived from an EMBL/GenBank/DDBJ whole genome shotgun (WGS) entry which is preliminary data.</text>
</comment>
<dbReference type="InterPro" id="IPR052356">
    <property type="entry name" value="Thiol_S-MT"/>
</dbReference>
<dbReference type="SUPFAM" id="SSF53335">
    <property type="entry name" value="S-adenosyl-L-methionine-dependent methyltransferases"/>
    <property type="match status" value="1"/>
</dbReference>
<keyword evidence="3" id="KW-1185">Reference proteome</keyword>
<reference evidence="3" key="1">
    <citation type="journal article" date="2019" name="Int. J. Syst. Evol. Microbiol.">
        <title>The Global Catalogue of Microorganisms (GCM) 10K type strain sequencing project: providing services to taxonomists for standard genome sequencing and annotation.</title>
        <authorList>
            <consortium name="The Broad Institute Genomics Platform"/>
            <consortium name="The Broad Institute Genome Sequencing Center for Infectious Disease"/>
            <person name="Wu L."/>
            <person name="Ma J."/>
        </authorList>
    </citation>
    <scope>NUCLEOTIDE SEQUENCE [LARGE SCALE GENOMIC DNA]</scope>
    <source>
        <strain evidence="3">JCM 13850</strain>
    </source>
</reference>